<dbReference type="EMBL" id="BAABKM010000002">
    <property type="protein sequence ID" value="GAA4708155.1"/>
    <property type="molecule type" value="Genomic_DNA"/>
</dbReference>
<dbReference type="Pfam" id="PF00583">
    <property type="entry name" value="Acetyltransf_1"/>
    <property type="match status" value="1"/>
</dbReference>
<sequence>MTALRDPATAHAASWIATMREFHAGGEEHVHGAGLWDLESVDLTEAGCAVVVEHLRAQADPATELADNLVHCTYLWITDGDPEEVVGFLALRHALTPWLLEEGGHIGYAVRPSRRRQGHASRALALAVRRAGELGIARALVTCDEDNDGSRRTIERCGGVYEDSRNGKRRYWIDTAASGPEKE</sequence>
<dbReference type="InterPro" id="IPR016181">
    <property type="entry name" value="Acyl_CoA_acyltransferase"/>
</dbReference>
<keyword evidence="3" id="KW-1185">Reference proteome</keyword>
<gene>
    <name evidence="2" type="ORF">GCM10023349_28490</name>
</gene>
<dbReference type="PROSITE" id="PS51186">
    <property type="entry name" value="GNAT"/>
    <property type="match status" value="1"/>
</dbReference>
<protein>
    <submittedName>
        <fullName evidence="2">GNAT family N-acetyltransferase</fullName>
    </submittedName>
</protein>
<dbReference type="PANTHER" id="PTHR39173:SF1">
    <property type="entry name" value="ACETYLTRANSFERASE"/>
    <property type="match status" value="1"/>
</dbReference>
<comment type="caution">
    <text evidence="2">The sequence shown here is derived from an EMBL/GenBank/DDBJ whole genome shotgun (WGS) entry which is preliminary data.</text>
</comment>
<dbReference type="Proteomes" id="UP001499974">
    <property type="component" value="Unassembled WGS sequence"/>
</dbReference>
<feature type="domain" description="N-acetyltransferase" evidence="1">
    <location>
        <begin position="17"/>
        <end position="177"/>
    </location>
</feature>
<dbReference type="SUPFAM" id="SSF55729">
    <property type="entry name" value="Acyl-CoA N-acyltransferases (Nat)"/>
    <property type="match status" value="1"/>
</dbReference>
<accession>A0ABP8XJS8</accession>
<reference evidence="3" key="1">
    <citation type="journal article" date="2019" name="Int. J. Syst. Evol. Microbiol.">
        <title>The Global Catalogue of Microorganisms (GCM) 10K type strain sequencing project: providing services to taxonomists for standard genome sequencing and annotation.</title>
        <authorList>
            <consortium name="The Broad Institute Genomics Platform"/>
            <consortium name="The Broad Institute Genome Sequencing Center for Infectious Disease"/>
            <person name="Wu L."/>
            <person name="Ma J."/>
        </authorList>
    </citation>
    <scope>NUCLEOTIDE SEQUENCE [LARGE SCALE GENOMIC DNA]</scope>
    <source>
        <strain evidence="3">JCM 18531</strain>
    </source>
</reference>
<dbReference type="PANTHER" id="PTHR39173">
    <property type="entry name" value="ACETYLTRANSFERASE"/>
    <property type="match status" value="1"/>
</dbReference>
<dbReference type="CDD" id="cd04301">
    <property type="entry name" value="NAT_SF"/>
    <property type="match status" value="1"/>
</dbReference>
<name>A0ABP8XJS8_9ACTN</name>
<evidence type="ECO:0000259" key="1">
    <source>
        <dbReference type="PROSITE" id="PS51186"/>
    </source>
</evidence>
<proteinExistence type="predicted"/>
<dbReference type="InterPro" id="IPR000182">
    <property type="entry name" value="GNAT_dom"/>
</dbReference>
<organism evidence="2 3">
    <name type="scientific">Nocardioides conyzicola</name>
    <dbReference type="NCBI Taxonomy" id="1651781"/>
    <lineage>
        <taxon>Bacteria</taxon>
        <taxon>Bacillati</taxon>
        <taxon>Actinomycetota</taxon>
        <taxon>Actinomycetes</taxon>
        <taxon>Propionibacteriales</taxon>
        <taxon>Nocardioidaceae</taxon>
        <taxon>Nocardioides</taxon>
    </lineage>
</organism>
<dbReference type="Gene3D" id="3.40.630.30">
    <property type="match status" value="1"/>
</dbReference>
<evidence type="ECO:0000313" key="3">
    <source>
        <dbReference type="Proteomes" id="UP001499974"/>
    </source>
</evidence>
<dbReference type="RefSeq" id="WP_345522010.1">
    <property type="nucleotide sequence ID" value="NZ_BAABKM010000002.1"/>
</dbReference>
<evidence type="ECO:0000313" key="2">
    <source>
        <dbReference type="EMBL" id="GAA4708155.1"/>
    </source>
</evidence>